<evidence type="ECO:0000259" key="2">
    <source>
        <dbReference type="PROSITE" id="PS50994"/>
    </source>
</evidence>
<sequence length="930" mass="104371">METFQQWITIQKEMACEMVKVYVPVVSDEQRGSRRQRGSGSVNAGISGNEEKCVCLFCKKINHQLDTCHSFKKISLDDKWSFVKKERVCFSCLGGKHLVKNCPDGKPCGQDGCARFHNKLLHADKRRQNPQPHPPFQDDNADPVENANDGVAGVTLIEGADGPLGIVPVKIRGPNGIRKTFALLDSGATCSFIDEKLANELGIQGKQKQHTVTGIMGKVSTSTVQSVNFDIAGVYKGASYNKMTDVNAVGHLGFRPYSVKIGEIKRKWPHLRKMKMDNIKDAVVEVLVGEDHGFITMQREVLFRNETAPVGKRTKLGWFVSGKIKEESSTGRLYHVTGSDDYQHQPIKESFSLDNFGVRVSIEDTTASTEESRSLKICEDFYVNDVVTGEKSVWASNSPEVMQQSPEETRAAGEKDFGTKSTVEQTERMLTKGDQHTAYPEDLQILKNGDSVGKGKPYKLSPFLHEYGVIRLKGRIDLAQVPGDSKRPAILPPSHHFTELLIQHEHEKNAHQGQSTILNNLRQRYRIIDGRPAVKRVSQHCNTCRNKTVKPTIPEMGSLPYYRLTSYQPAFTFNGVDVFGPMEVTFRRHRKKRWGALFVCMVTRATHPEVAHGMSTDEMMLVFCRFVDCRGRPCHMFSDNGTNFVGAAKELKAAVKSVDYSRIIGMRKFQGVSWQFIPPSSPHMGGAWERMVKSVKSALSNLLKEKHPRDQTLLTALKAVENIVNSRPLTYVSTDPDDPESLTPNHFLRGGSDCGPSFPVTLDDSDEFGRKQWKIAQLLANQFWDRWTKEYLPELIRRQKWHARTEPVRVGDIVVVVDDQAPRNLWIKAVVSRVFPGRDGQVRVVEVTTRDFSTKKTSTYRRPVSKICALGLHLDSGTTPLIEGRNVETRISKNRSPLQSVARPDLGRAESCGTQIWGNETAFSSTISDR</sequence>
<dbReference type="Pfam" id="PF17921">
    <property type="entry name" value="Integrase_H2C2"/>
    <property type="match status" value="1"/>
</dbReference>
<protein>
    <recommendedName>
        <fullName evidence="2">Integrase catalytic domain-containing protein</fullName>
    </recommendedName>
</protein>
<comment type="caution">
    <text evidence="3">The sequence shown here is derived from an EMBL/GenBank/DDBJ whole genome shotgun (WGS) entry which is preliminary data.</text>
</comment>
<feature type="domain" description="Integrase catalytic" evidence="2">
    <location>
        <begin position="565"/>
        <end position="752"/>
    </location>
</feature>
<dbReference type="InterPro" id="IPR041588">
    <property type="entry name" value="Integrase_H2C2"/>
</dbReference>
<dbReference type="Pfam" id="PF13650">
    <property type="entry name" value="Asp_protease_2"/>
    <property type="match status" value="1"/>
</dbReference>
<keyword evidence="4" id="KW-1185">Reference proteome</keyword>
<dbReference type="SUPFAM" id="SSF53098">
    <property type="entry name" value="Ribonuclease H-like"/>
    <property type="match status" value="1"/>
</dbReference>
<dbReference type="InterPro" id="IPR021109">
    <property type="entry name" value="Peptidase_aspartic_dom_sf"/>
</dbReference>
<evidence type="ECO:0000313" key="4">
    <source>
        <dbReference type="Proteomes" id="UP001642540"/>
    </source>
</evidence>
<proteinExistence type="predicted"/>
<dbReference type="InterPro" id="IPR012337">
    <property type="entry name" value="RNaseH-like_sf"/>
</dbReference>
<dbReference type="CDD" id="cd00303">
    <property type="entry name" value="retropepsin_like"/>
    <property type="match status" value="1"/>
</dbReference>
<dbReference type="PANTHER" id="PTHR47331:SF1">
    <property type="entry name" value="GAG-LIKE PROTEIN"/>
    <property type="match status" value="1"/>
</dbReference>
<dbReference type="Gene3D" id="3.30.420.10">
    <property type="entry name" value="Ribonuclease H-like superfamily/Ribonuclease H"/>
    <property type="match status" value="1"/>
</dbReference>
<dbReference type="Gene3D" id="2.40.70.10">
    <property type="entry name" value="Acid Proteases"/>
    <property type="match status" value="1"/>
</dbReference>
<dbReference type="InterPro" id="IPR036397">
    <property type="entry name" value="RNaseH_sf"/>
</dbReference>
<evidence type="ECO:0000313" key="3">
    <source>
        <dbReference type="EMBL" id="CAL8125361.1"/>
    </source>
</evidence>
<feature type="compositionally biased region" description="Basic and acidic residues" evidence="1">
    <location>
        <begin position="407"/>
        <end position="418"/>
    </location>
</feature>
<gene>
    <name evidence="3" type="ORF">ODALV1_LOCUS20941</name>
</gene>
<reference evidence="3 4" key="1">
    <citation type="submission" date="2024-08" db="EMBL/GenBank/DDBJ databases">
        <authorList>
            <person name="Cucini C."/>
            <person name="Frati F."/>
        </authorList>
    </citation>
    <scope>NUCLEOTIDE SEQUENCE [LARGE SCALE GENOMIC DNA]</scope>
</reference>
<accession>A0ABP1REI6</accession>
<dbReference type="InterPro" id="IPR040676">
    <property type="entry name" value="DUF5641"/>
</dbReference>
<name>A0ABP1REI6_9HEXA</name>
<dbReference type="PROSITE" id="PS50994">
    <property type="entry name" value="INTEGRASE"/>
    <property type="match status" value="1"/>
</dbReference>
<dbReference type="PANTHER" id="PTHR47331">
    <property type="entry name" value="PHD-TYPE DOMAIN-CONTAINING PROTEIN"/>
    <property type="match status" value="1"/>
</dbReference>
<feature type="compositionally biased region" description="Polar residues" evidence="1">
    <location>
        <begin position="397"/>
        <end position="406"/>
    </location>
</feature>
<organism evidence="3 4">
    <name type="scientific">Orchesella dallaii</name>
    <dbReference type="NCBI Taxonomy" id="48710"/>
    <lineage>
        <taxon>Eukaryota</taxon>
        <taxon>Metazoa</taxon>
        <taxon>Ecdysozoa</taxon>
        <taxon>Arthropoda</taxon>
        <taxon>Hexapoda</taxon>
        <taxon>Collembola</taxon>
        <taxon>Entomobryomorpha</taxon>
        <taxon>Entomobryoidea</taxon>
        <taxon>Orchesellidae</taxon>
        <taxon>Orchesellinae</taxon>
        <taxon>Orchesella</taxon>
    </lineage>
</organism>
<feature type="region of interest" description="Disordered" evidence="1">
    <location>
        <begin position="397"/>
        <end position="422"/>
    </location>
</feature>
<dbReference type="EMBL" id="CAXLJM020000069">
    <property type="protein sequence ID" value="CAL8125361.1"/>
    <property type="molecule type" value="Genomic_DNA"/>
</dbReference>
<dbReference type="Pfam" id="PF18701">
    <property type="entry name" value="DUF5641"/>
    <property type="match status" value="1"/>
</dbReference>
<dbReference type="Proteomes" id="UP001642540">
    <property type="component" value="Unassembled WGS sequence"/>
</dbReference>
<dbReference type="InterPro" id="IPR001584">
    <property type="entry name" value="Integrase_cat-core"/>
</dbReference>
<evidence type="ECO:0000256" key="1">
    <source>
        <dbReference type="SAM" id="MobiDB-lite"/>
    </source>
</evidence>